<comment type="caution">
    <text evidence="2">The sequence shown here is derived from an EMBL/GenBank/DDBJ whole genome shotgun (WGS) entry which is preliminary data.</text>
</comment>
<proteinExistence type="predicted"/>
<gene>
    <name evidence="2" type="ORF">IAA31_05465</name>
</gene>
<feature type="region of interest" description="Disordered" evidence="1">
    <location>
        <begin position="166"/>
        <end position="186"/>
    </location>
</feature>
<reference evidence="2" key="1">
    <citation type="journal article" date="2021" name="PeerJ">
        <title>Extensive microbial diversity within the chicken gut microbiome revealed by metagenomics and culture.</title>
        <authorList>
            <person name="Gilroy R."/>
            <person name="Ravi A."/>
            <person name="Getino M."/>
            <person name="Pursley I."/>
            <person name="Horton D.L."/>
            <person name="Alikhan N.F."/>
            <person name="Baker D."/>
            <person name="Gharbi K."/>
            <person name="Hall N."/>
            <person name="Watson M."/>
            <person name="Adriaenssens E.M."/>
            <person name="Foster-Nyarko E."/>
            <person name="Jarju S."/>
            <person name="Secka A."/>
            <person name="Antonio M."/>
            <person name="Oren A."/>
            <person name="Chaudhuri R.R."/>
            <person name="La Ragione R."/>
            <person name="Hildebrand F."/>
            <person name="Pallen M.J."/>
        </authorList>
    </citation>
    <scope>NUCLEOTIDE SEQUENCE</scope>
    <source>
        <strain evidence="2">687</strain>
    </source>
</reference>
<name>A0A9E2KP91_9GAMM</name>
<dbReference type="Proteomes" id="UP000824150">
    <property type="component" value="Unassembled WGS sequence"/>
</dbReference>
<sequence length="186" mass="20715">MNKILGPLIGGALCLLLSGCSENTEVALTANAFAPQGHNVYLRGEMNDYAVLSSYLLVKQDDDSYCTLAPLRADWSPYRFKFAAANWEAGSNFGFADPPGVMREGSAMVRLNPNSRFEELRYYPKRDGIYRFCIVVQDDEYYASVTEAREDELSLMDDIFKRPATSSTMVDDEAATEANELSDDNS</sequence>
<accession>A0A9E2KP91</accession>
<feature type="compositionally biased region" description="Acidic residues" evidence="1">
    <location>
        <begin position="170"/>
        <end position="186"/>
    </location>
</feature>
<dbReference type="PROSITE" id="PS51257">
    <property type="entry name" value="PROKAR_LIPOPROTEIN"/>
    <property type="match status" value="1"/>
</dbReference>
<organism evidence="2 3">
    <name type="scientific">Candidatus Anaerobiospirillum merdipullorum</name>
    <dbReference type="NCBI Taxonomy" id="2838450"/>
    <lineage>
        <taxon>Bacteria</taxon>
        <taxon>Pseudomonadati</taxon>
        <taxon>Pseudomonadota</taxon>
        <taxon>Gammaproteobacteria</taxon>
        <taxon>Aeromonadales</taxon>
        <taxon>Succinivibrionaceae</taxon>
        <taxon>Anaerobiospirillum</taxon>
    </lineage>
</organism>
<evidence type="ECO:0000313" key="3">
    <source>
        <dbReference type="Proteomes" id="UP000824150"/>
    </source>
</evidence>
<evidence type="ECO:0000256" key="1">
    <source>
        <dbReference type="SAM" id="MobiDB-lite"/>
    </source>
</evidence>
<dbReference type="AlphaFoldDB" id="A0A9E2KP91"/>
<reference evidence="2" key="2">
    <citation type="submission" date="2021-04" db="EMBL/GenBank/DDBJ databases">
        <authorList>
            <person name="Gilroy R."/>
        </authorList>
    </citation>
    <scope>NUCLEOTIDE SEQUENCE</scope>
    <source>
        <strain evidence="2">687</strain>
    </source>
</reference>
<evidence type="ECO:0000313" key="2">
    <source>
        <dbReference type="EMBL" id="MBU3826919.1"/>
    </source>
</evidence>
<dbReference type="EMBL" id="JAHLFG010000060">
    <property type="protein sequence ID" value="MBU3826919.1"/>
    <property type="molecule type" value="Genomic_DNA"/>
</dbReference>
<protein>
    <submittedName>
        <fullName evidence="2">Pullulanase</fullName>
    </submittedName>
</protein>